<reference evidence="1" key="1">
    <citation type="submission" date="2022-02" db="EMBL/GenBank/DDBJ databases">
        <title>Towards deciphering the DNA virus diversity associated with rodent species in the families Cricetidae and Heteromyidae.</title>
        <authorList>
            <person name="Lund M."/>
            <person name="Larsen B.B."/>
            <person name="Gryseels S."/>
            <person name="Kraberger S."/>
            <person name="Rowsey D.M."/>
            <person name="Steger L."/>
            <person name="Yule K.M."/>
            <person name="Upham N.S."/>
            <person name="Worobey M."/>
            <person name="Van Doorslaer K."/>
            <person name="Varsani A."/>
        </authorList>
    </citation>
    <scope>NUCLEOTIDE SEQUENCE</scope>
    <source>
        <strain evidence="1">NeonRodF7_10</strain>
    </source>
</reference>
<proteinExistence type="predicted"/>
<dbReference type="EMBL" id="OM869665">
    <property type="protein sequence ID" value="UPW41787.1"/>
    <property type="molecule type" value="Genomic_DNA"/>
</dbReference>
<sequence>MKFKSFYVNRPDPVTVVPDTETKFVDQSEADRASLKFQLERYGMDSLLQQFEKTKSQFGYADTRLCKDFAELQQKAAEANSYFMQLPSRIRAKFHHSSTEFFTSLEQNPSKAYDEGYISKSLAAQLGVEKAIDKPIETIDPIVTPVTPVTPAEVVESVVTEPSA</sequence>
<dbReference type="InterPro" id="IPR014131">
    <property type="entry name" value="Chlamydia_phage_Vp3"/>
</dbReference>
<name>A0A976R7T5_9VIRU</name>
<protein>
    <submittedName>
        <fullName evidence="1">Internal scaffolding protein</fullName>
    </submittedName>
</protein>
<accession>A0A976R7T5</accession>
<evidence type="ECO:0000313" key="1">
    <source>
        <dbReference type="EMBL" id="UPW41787.1"/>
    </source>
</evidence>
<dbReference type="Pfam" id="PF09675">
    <property type="entry name" value="Chlamy_scaf"/>
    <property type="match status" value="1"/>
</dbReference>
<organism evidence="1">
    <name type="scientific">Peromfec virus RodF7_10</name>
    <dbReference type="NCBI Taxonomy" id="2929346"/>
    <lineage>
        <taxon>Viruses</taxon>
        <taxon>Monodnaviria</taxon>
        <taxon>Sangervirae</taxon>
        <taxon>Phixviricota</taxon>
        <taxon>Malgrandaviricetes</taxon>
        <taxon>Petitvirales</taxon>
        <taxon>Microviridae</taxon>
    </lineage>
</organism>